<sequence>VKLLNVILFVAVSMVPFGRAAKSVIKHVVIEPATTQTPRSDTASVISLPNGRLMVVYHKYHRGKEAGNDHGLCTIWSKISADNGLTWHSPRRLVDVAKGDMNVQAPALLRTKSGELFLIALRAHKGGNSSTMCLFVSHDDGITFTDMPPVWERSKGQLLQGGASCLMELAGGRLLLPFHGGIGNQWRQKNSAGCFFSDDKGKTWERSSIIELPKRGAMEASVAELTDGSLLMSLRTQLGGPYIARSNDRGKTWSVAAFSGLEGGESGTCLRRLPGSGRVVLFWNNSQFNPEHHHLGERTPLAAAISDDNGKTWRKLGNIG</sequence>
<accession>A0A382B0A3</accession>
<dbReference type="EMBL" id="UINC01027608">
    <property type="protein sequence ID" value="SVB07139.1"/>
    <property type="molecule type" value="Genomic_DNA"/>
</dbReference>
<evidence type="ECO:0000259" key="1">
    <source>
        <dbReference type="Pfam" id="PF13088"/>
    </source>
</evidence>
<dbReference type="InterPro" id="IPR011040">
    <property type="entry name" value="Sialidase"/>
</dbReference>
<dbReference type="SUPFAM" id="SSF50939">
    <property type="entry name" value="Sialidases"/>
    <property type="match status" value="1"/>
</dbReference>
<name>A0A382B0A3_9ZZZZ</name>
<dbReference type="PANTHER" id="PTHR43752">
    <property type="entry name" value="BNR/ASP-BOX REPEAT FAMILY PROTEIN"/>
    <property type="match status" value="1"/>
</dbReference>
<organism evidence="2">
    <name type="scientific">marine metagenome</name>
    <dbReference type="NCBI Taxonomy" id="408172"/>
    <lineage>
        <taxon>unclassified sequences</taxon>
        <taxon>metagenomes</taxon>
        <taxon>ecological metagenomes</taxon>
    </lineage>
</organism>
<feature type="non-terminal residue" evidence="2">
    <location>
        <position position="320"/>
    </location>
</feature>
<reference evidence="2" key="1">
    <citation type="submission" date="2018-05" db="EMBL/GenBank/DDBJ databases">
        <authorList>
            <person name="Lanie J.A."/>
            <person name="Ng W.-L."/>
            <person name="Kazmierczak K.M."/>
            <person name="Andrzejewski T.M."/>
            <person name="Davidsen T.M."/>
            <person name="Wayne K.J."/>
            <person name="Tettelin H."/>
            <person name="Glass J.I."/>
            <person name="Rusch D."/>
            <person name="Podicherti R."/>
            <person name="Tsui H.-C.T."/>
            <person name="Winkler M.E."/>
        </authorList>
    </citation>
    <scope>NUCLEOTIDE SEQUENCE</scope>
</reference>
<feature type="domain" description="Sialidase" evidence="1">
    <location>
        <begin position="73"/>
        <end position="316"/>
    </location>
</feature>
<dbReference type="PANTHER" id="PTHR43752:SF2">
    <property type="entry name" value="BNR_ASP-BOX REPEAT FAMILY PROTEIN"/>
    <property type="match status" value="1"/>
</dbReference>
<dbReference type="CDD" id="cd15482">
    <property type="entry name" value="Sialidase_non-viral"/>
    <property type="match status" value="1"/>
</dbReference>
<dbReference type="InterPro" id="IPR036278">
    <property type="entry name" value="Sialidase_sf"/>
</dbReference>
<gene>
    <name evidence="2" type="ORF">METZ01_LOCUS159993</name>
</gene>
<dbReference type="AlphaFoldDB" id="A0A382B0A3"/>
<dbReference type="Pfam" id="PF13088">
    <property type="entry name" value="BNR_2"/>
    <property type="match status" value="1"/>
</dbReference>
<evidence type="ECO:0000313" key="2">
    <source>
        <dbReference type="EMBL" id="SVB07139.1"/>
    </source>
</evidence>
<proteinExistence type="predicted"/>
<dbReference type="Gene3D" id="2.120.10.10">
    <property type="match status" value="1"/>
</dbReference>
<protein>
    <recommendedName>
        <fullName evidence="1">Sialidase domain-containing protein</fullName>
    </recommendedName>
</protein>
<feature type="non-terminal residue" evidence="2">
    <location>
        <position position="1"/>
    </location>
</feature>